<proteinExistence type="predicted"/>
<keyword evidence="3" id="KW-1185">Reference proteome</keyword>
<sequence>HVLSAHGDREAVKIAESCLDSPAIWGHFTRGRIKHHSGILITLAANNQYLTLLWDYSIMVKMWHVANNSRSATLFKFHDVSMSPEGLGVDCGYPQCTSSLPAYDDTSATSQTGVLAQESSQSSVKYGDTFIPADYFQYIEMGGARGVPVLVLFPGGGVSLTTSKMARAARIIYKLAIQANDAGRYFPLWGTCMGFQLLTVLTAGQNLMTNASVWDKALPLNFVNGYKSSRLYGSLPADVYKYLSTLNVTENFHNYGITPETMSLNKNLKKFYNVLSTNVDIYGKIFVSSFEGKQYPFYGVQFHPEKVSFLWNMHYHINHGPEAVRVGEYFANFLVGEARKSTNHFTNQTEEIASMIANYKPRFFKDATFELEYFFNLTQS</sequence>
<feature type="domain" description="Glutamine amidotransferase" evidence="1">
    <location>
        <begin position="183"/>
        <end position="313"/>
    </location>
</feature>
<evidence type="ECO:0000313" key="2">
    <source>
        <dbReference type="EMBL" id="WAQ97199.1"/>
    </source>
</evidence>
<evidence type="ECO:0000259" key="1">
    <source>
        <dbReference type="Pfam" id="PF00117"/>
    </source>
</evidence>
<accession>A0ABY7DHP3</accession>
<dbReference type="PANTHER" id="PTHR11315:SF0">
    <property type="entry name" value="FOLATE GAMMA-GLUTAMYL HYDROLASE"/>
    <property type="match status" value="1"/>
</dbReference>
<dbReference type="Gene3D" id="3.40.50.880">
    <property type="match status" value="1"/>
</dbReference>
<evidence type="ECO:0000313" key="3">
    <source>
        <dbReference type="Proteomes" id="UP001164746"/>
    </source>
</evidence>
<dbReference type="PANTHER" id="PTHR11315">
    <property type="entry name" value="PROTEASE FAMILY C26 GAMMA-GLUTAMYL HYDROLASE"/>
    <property type="match status" value="1"/>
</dbReference>
<dbReference type="SUPFAM" id="SSF52317">
    <property type="entry name" value="Class I glutamine amidotransferase-like"/>
    <property type="match status" value="1"/>
</dbReference>
<reference evidence="2" key="1">
    <citation type="submission" date="2022-11" db="EMBL/GenBank/DDBJ databases">
        <title>Centuries of genome instability and evolution in soft-shell clam transmissible cancer (bioRxiv).</title>
        <authorList>
            <person name="Hart S.F.M."/>
            <person name="Yonemitsu M.A."/>
            <person name="Giersch R.M."/>
            <person name="Beal B.F."/>
            <person name="Arriagada G."/>
            <person name="Davis B.W."/>
            <person name="Ostrander E.A."/>
            <person name="Goff S.P."/>
            <person name="Metzger M.J."/>
        </authorList>
    </citation>
    <scope>NUCLEOTIDE SEQUENCE</scope>
    <source>
        <strain evidence="2">MELC-2E11</strain>
        <tissue evidence="2">Siphon/mantle</tissue>
    </source>
</reference>
<dbReference type="Proteomes" id="UP001164746">
    <property type="component" value="Chromosome 2"/>
</dbReference>
<protein>
    <submittedName>
        <fullName evidence="2">GGH-like protein</fullName>
    </submittedName>
</protein>
<dbReference type="EMBL" id="CP111013">
    <property type="protein sequence ID" value="WAQ97199.1"/>
    <property type="molecule type" value="Genomic_DNA"/>
</dbReference>
<organism evidence="2 3">
    <name type="scientific">Mya arenaria</name>
    <name type="common">Soft-shell clam</name>
    <dbReference type="NCBI Taxonomy" id="6604"/>
    <lineage>
        <taxon>Eukaryota</taxon>
        <taxon>Metazoa</taxon>
        <taxon>Spiralia</taxon>
        <taxon>Lophotrochozoa</taxon>
        <taxon>Mollusca</taxon>
        <taxon>Bivalvia</taxon>
        <taxon>Autobranchia</taxon>
        <taxon>Heteroconchia</taxon>
        <taxon>Euheterodonta</taxon>
        <taxon>Imparidentia</taxon>
        <taxon>Neoheterodontei</taxon>
        <taxon>Myida</taxon>
        <taxon>Myoidea</taxon>
        <taxon>Myidae</taxon>
        <taxon>Mya</taxon>
    </lineage>
</organism>
<dbReference type="InterPro" id="IPR029062">
    <property type="entry name" value="Class_I_gatase-like"/>
</dbReference>
<feature type="non-terminal residue" evidence="2">
    <location>
        <position position="380"/>
    </location>
</feature>
<name>A0ABY7DHP3_MYAAR</name>
<dbReference type="InterPro" id="IPR015527">
    <property type="entry name" value="Pept_C26_g-glut_hydrolase"/>
</dbReference>
<dbReference type="InterPro" id="IPR017926">
    <property type="entry name" value="GATASE"/>
</dbReference>
<dbReference type="Pfam" id="PF00117">
    <property type="entry name" value="GATase"/>
    <property type="match status" value="1"/>
</dbReference>
<gene>
    <name evidence="2" type="ORF">MAR_029889</name>
</gene>